<evidence type="ECO:0000256" key="4">
    <source>
        <dbReference type="ARBA" id="ARBA00022448"/>
    </source>
</evidence>
<dbReference type="SUPFAM" id="SSF161098">
    <property type="entry name" value="MetI-like"/>
    <property type="match status" value="1"/>
</dbReference>
<protein>
    <recommendedName>
        <fullName evidence="3 9">Phosphate transport system permease protein PstA</fullName>
    </recommendedName>
</protein>
<evidence type="ECO:0000256" key="5">
    <source>
        <dbReference type="ARBA" id="ARBA00022475"/>
    </source>
</evidence>
<dbReference type="RefSeq" id="WP_055192173.1">
    <property type="nucleotide sequence ID" value="NZ_FPBS01000023.1"/>
</dbReference>
<keyword evidence="5 9" id="KW-1003">Cell membrane</keyword>
<dbReference type="InterPro" id="IPR000515">
    <property type="entry name" value="MetI-like"/>
</dbReference>
<evidence type="ECO:0000256" key="2">
    <source>
        <dbReference type="ARBA" id="ARBA00007069"/>
    </source>
</evidence>
<evidence type="ECO:0000256" key="6">
    <source>
        <dbReference type="ARBA" id="ARBA00022692"/>
    </source>
</evidence>
<dbReference type="GO" id="GO:0005315">
    <property type="term" value="F:phosphate transmembrane transporter activity"/>
    <property type="evidence" value="ECO:0007669"/>
    <property type="project" value="InterPro"/>
</dbReference>
<keyword evidence="4" id="KW-0813">Transport</keyword>
<dbReference type="Pfam" id="PF00528">
    <property type="entry name" value="BPD_transp_1"/>
    <property type="match status" value="1"/>
</dbReference>
<evidence type="ECO:0000313" key="13">
    <source>
        <dbReference type="Proteomes" id="UP000050471"/>
    </source>
</evidence>
<dbReference type="Proteomes" id="UP000050471">
    <property type="component" value="Unassembled WGS sequence"/>
</dbReference>
<feature type="domain" description="ABC transmembrane type-1" evidence="11">
    <location>
        <begin position="235"/>
        <end position="447"/>
    </location>
</feature>
<reference evidence="12 13" key="1">
    <citation type="submission" date="2015-09" db="EMBL/GenBank/DDBJ databases">
        <title>Draft genome sequence of Aliiroseovarius crassostreae CV919-312TSm, the causative agent of Roseovarius Oyster Disease (formerly Juvenile Oyster Disease).</title>
        <authorList>
            <person name="Kessner L."/>
            <person name="Spinard E."/>
            <person name="Nelson D."/>
        </authorList>
    </citation>
    <scope>NUCLEOTIDE SEQUENCE [LARGE SCALE GENOMIC DNA]</scope>
    <source>
        <strain evidence="12 13">CV919-312</strain>
    </source>
</reference>
<feature type="transmembrane region" description="Helical" evidence="9">
    <location>
        <begin position="42"/>
        <end position="66"/>
    </location>
</feature>
<evidence type="ECO:0000259" key="11">
    <source>
        <dbReference type="PROSITE" id="PS50928"/>
    </source>
</evidence>
<dbReference type="OrthoDB" id="9807065at2"/>
<name>A0A0P7KKN0_9RHOB</name>
<dbReference type="NCBIfam" id="TIGR00974">
    <property type="entry name" value="3a0107s02c"/>
    <property type="match status" value="1"/>
</dbReference>
<dbReference type="Pfam" id="PF11812">
    <property type="entry name" value="DUF3333"/>
    <property type="match status" value="1"/>
</dbReference>
<comment type="subcellular location">
    <subcellularLocation>
        <location evidence="9">Cell inner membrane</location>
        <topology evidence="9">Multi-pass membrane protein</topology>
    </subcellularLocation>
    <subcellularLocation>
        <location evidence="1">Cell membrane</location>
        <topology evidence="1">Multi-pass membrane protein</topology>
    </subcellularLocation>
</comment>
<comment type="similarity">
    <text evidence="2 9">Belongs to the binding-protein-dependent transport system permease family. CysTW subfamily.</text>
</comment>
<dbReference type="Gene3D" id="1.10.3720.10">
    <property type="entry name" value="MetI-like"/>
    <property type="match status" value="1"/>
</dbReference>
<feature type="transmembrane region" description="Helical" evidence="9">
    <location>
        <begin position="239"/>
        <end position="260"/>
    </location>
</feature>
<dbReference type="STRING" id="154981.AKJ29_09530"/>
<dbReference type="CDD" id="cd06261">
    <property type="entry name" value="TM_PBP2"/>
    <property type="match status" value="1"/>
</dbReference>
<evidence type="ECO:0000256" key="1">
    <source>
        <dbReference type="ARBA" id="ARBA00004651"/>
    </source>
</evidence>
<dbReference type="AlphaFoldDB" id="A0A0P7KKN0"/>
<keyword evidence="7 9" id="KW-1133">Transmembrane helix</keyword>
<dbReference type="InterPro" id="IPR035906">
    <property type="entry name" value="MetI-like_sf"/>
</dbReference>
<keyword evidence="6 9" id="KW-0812">Transmembrane</keyword>
<evidence type="ECO:0000256" key="7">
    <source>
        <dbReference type="ARBA" id="ARBA00022989"/>
    </source>
</evidence>
<keyword evidence="8 9" id="KW-0472">Membrane</keyword>
<dbReference type="InterPro" id="IPR024573">
    <property type="entry name" value="DUF3333"/>
</dbReference>
<feature type="transmembrane region" description="Helical" evidence="9">
    <location>
        <begin position="429"/>
        <end position="450"/>
    </location>
</feature>
<evidence type="ECO:0000256" key="9">
    <source>
        <dbReference type="RuleBase" id="RU363043"/>
    </source>
</evidence>
<dbReference type="PANTHER" id="PTHR43470">
    <property type="entry name" value="PHOSPHATE TRANSPORT SYSTEM PERMEASE PROTEIN PSTA-RELATED"/>
    <property type="match status" value="1"/>
</dbReference>
<accession>A0A0P7KKN0</accession>
<gene>
    <name evidence="12" type="ORF">AKJ29_09530</name>
</gene>
<proteinExistence type="inferred from homology"/>
<evidence type="ECO:0000256" key="3">
    <source>
        <dbReference type="ARBA" id="ARBA00016864"/>
    </source>
</evidence>
<dbReference type="EMBL" id="LKBA01000019">
    <property type="protein sequence ID" value="KPN62454.1"/>
    <property type="molecule type" value="Genomic_DNA"/>
</dbReference>
<dbReference type="InterPro" id="IPR005672">
    <property type="entry name" value="Phosphate_PstA"/>
</dbReference>
<feature type="transmembrane region" description="Helical" evidence="9">
    <location>
        <begin position="351"/>
        <end position="373"/>
    </location>
</feature>
<organism evidence="12 13">
    <name type="scientific">Aliiroseovarius crassostreae</name>
    <dbReference type="NCBI Taxonomy" id="154981"/>
    <lineage>
        <taxon>Bacteria</taxon>
        <taxon>Pseudomonadati</taxon>
        <taxon>Pseudomonadota</taxon>
        <taxon>Alphaproteobacteria</taxon>
        <taxon>Rhodobacterales</taxon>
        <taxon>Paracoccaceae</taxon>
        <taxon>Aliiroseovarius</taxon>
    </lineage>
</organism>
<dbReference type="GO" id="GO:0005886">
    <property type="term" value="C:plasma membrane"/>
    <property type="evidence" value="ECO:0007669"/>
    <property type="project" value="UniProtKB-SubCell"/>
</dbReference>
<sequence>MTDFTATGLSGKDLPEQARQGSSSLLEQDERTRKRNASEWRFRAYGISAIAIGLVFLIVLISSIFLKGVGAFQQTTITLQVELLEAKLDKSGQRDIEKIKKVTTFGYNPLIDAAIKRALDEAGVESSFKKGKELRKLLSSGAAAQIRDFVIANPDRIGDTVEFKLLASSRVDGYLKDRVSRDSLARDKNLTPDHLDLVDGLRATGSLRKSFNLGFITGADASESRPEQAGIGVSMLGSLYMMLVVLAAALPIGVAASIYLEEFARQNWFTDLIEVNISNLAAVPSIVFGILGLAVFIQFAHLPQSAPLVGGLVLTLMTLPTIIISTRASLKAVPPSIREAALGIGASKMQTVFHHVLPLAMPGILTGTIIGLAQALGETAPLLLIGMVGYIASNRPDGIIEGFLSPNSAMPAQIYEWAKRADPAYYERAWGGIIILLAFLMSMNIIAILLRRRFERRW</sequence>
<dbReference type="PROSITE" id="PS50928">
    <property type="entry name" value="ABC_TM1"/>
    <property type="match status" value="1"/>
</dbReference>
<evidence type="ECO:0000256" key="10">
    <source>
        <dbReference type="SAM" id="MobiDB-lite"/>
    </source>
</evidence>
<feature type="region of interest" description="Disordered" evidence="10">
    <location>
        <begin position="1"/>
        <end position="30"/>
    </location>
</feature>
<feature type="transmembrane region" description="Helical" evidence="9">
    <location>
        <begin position="308"/>
        <end position="330"/>
    </location>
</feature>
<comment type="caution">
    <text evidence="12">The sequence shown here is derived from an EMBL/GenBank/DDBJ whole genome shotgun (WGS) entry which is preliminary data.</text>
</comment>
<dbReference type="PANTHER" id="PTHR43470:SF5">
    <property type="entry name" value="PHOSPHATE TRANSPORT SYSTEM PERMEASE PROTEIN PSTA"/>
    <property type="match status" value="1"/>
</dbReference>
<keyword evidence="13" id="KW-1185">Reference proteome</keyword>
<evidence type="ECO:0000313" key="12">
    <source>
        <dbReference type="EMBL" id="KPN62454.1"/>
    </source>
</evidence>
<evidence type="ECO:0000256" key="8">
    <source>
        <dbReference type="ARBA" id="ARBA00023136"/>
    </source>
</evidence>
<dbReference type="GO" id="GO:0035435">
    <property type="term" value="P:phosphate ion transmembrane transport"/>
    <property type="evidence" value="ECO:0007669"/>
    <property type="project" value="InterPro"/>
</dbReference>
<feature type="transmembrane region" description="Helical" evidence="9">
    <location>
        <begin position="280"/>
        <end position="302"/>
    </location>
</feature>